<dbReference type="PROSITE" id="PS50887">
    <property type="entry name" value="GGDEF"/>
    <property type="match status" value="1"/>
</dbReference>
<feature type="domain" description="Response regulatory" evidence="6">
    <location>
        <begin position="17"/>
        <end position="133"/>
    </location>
</feature>
<accession>B6BJW1</accession>
<evidence type="ECO:0000256" key="4">
    <source>
        <dbReference type="ARBA" id="ARBA00022779"/>
    </source>
</evidence>
<dbReference type="InterPro" id="IPR011006">
    <property type="entry name" value="CheY-like_superfamily"/>
</dbReference>
<dbReference type="CDD" id="cd01949">
    <property type="entry name" value="GGDEF"/>
    <property type="match status" value="1"/>
</dbReference>
<evidence type="ECO:0000256" key="3">
    <source>
        <dbReference type="ARBA" id="ARBA00022553"/>
    </source>
</evidence>
<dbReference type="InterPro" id="IPR029787">
    <property type="entry name" value="Nucleotide_cyclase"/>
</dbReference>
<dbReference type="InterPro" id="IPR043128">
    <property type="entry name" value="Rev_trsase/Diguanyl_cyclase"/>
</dbReference>
<evidence type="ECO:0000256" key="2">
    <source>
        <dbReference type="ARBA" id="ARBA00022500"/>
    </source>
</evidence>
<dbReference type="PROSITE" id="PS50110">
    <property type="entry name" value="RESPONSE_REGULATORY"/>
    <property type="match status" value="1"/>
</dbReference>
<dbReference type="GO" id="GO:0097588">
    <property type="term" value="P:archaeal or bacterial-type flagellum-dependent cell motility"/>
    <property type="evidence" value="ECO:0007669"/>
    <property type="project" value="UniProtKB-KW"/>
</dbReference>
<sequence>MEGQDLDPNAIEYSKYSIHIVEDSPLVITALLNVLEPKNYIINSSSNGKEALEAINNNKPDLIILDVEMPIMNGYETITKLKENKKTQNIPVIFLTSLTKPDVIKKIFNLGASDYISKPFVAEEMLARVEKEIKNIMLQTLLKEKMSKLAELLSVDALTKASNKMHMTSIIKTNLKKIRDGQIKSFSLMYIDVDDFNAFIRANGINATDATIKKIAMIIKRSIRDKDILAHWHGDKFMISFAQISKDELDDTAKAIRDKISKAPFGLNGHLTCSISIVEITSDENINTIIDKLQNSIKLSKETNKGSIVKIMDCDI</sequence>
<dbReference type="PANTHER" id="PTHR44591:SF3">
    <property type="entry name" value="RESPONSE REGULATORY DOMAIN-CONTAINING PROTEIN"/>
    <property type="match status" value="1"/>
</dbReference>
<dbReference type="AlphaFoldDB" id="B6BJW1"/>
<accession>H1FU56</accession>
<dbReference type="PANTHER" id="PTHR44591">
    <property type="entry name" value="STRESS RESPONSE REGULATOR PROTEIN 1"/>
    <property type="match status" value="1"/>
</dbReference>
<feature type="domain" description="GGDEF" evidence="7">
    <location>
        <begin position="184"/>
        <end position="313"/>
    </location>
</feature>
<dbReference type="Pfam" id="PF00072">
    <property type="entry name" value="Response_reg"/>
    <property type="match status" value="1"/>
</dbReference>
<keyword evidence="4" id="KW-0283">Flagellar rotation</keyword>
<dbReference type="NCBIfam" id="TIGR00254">
    <property type="entry name" value="GGDEF"/>
    <property type="match status" value="1"/>
</dbReference>
<dbReference type="InterPro" id="IPR001789">
    <property type="entry name" value="Sig_transdc_resp-reg_receiver"/>
</dbReference>
<dbReference type="EMBL" id="AFRZ01000001">
    <property type="protein sequence ID" value="EHP31362.1"/>
    <property type="molecule type" value="Genomic_DNA"/>
</dbReference>
<keyword evidence="9" id="KW-1185">Reference proteome</keyword>
<evidence type="ECO:0000259" key="7">
    <source>
        <dbReference type="PROSITE" id="PS50887"/>
    </source>
</evidence>
<evidence type="ECO:0000256" key="1">
    <source>
        <dbReference type="ARBA" id="ARBA00001946"/>
    </source>
</evidence>
<dbReference type="GO" id="GO:0006935">
    <property type="term" value="P:chemotaxis"/>
    <property type="evidence" value="ECO:0007669"/>
    <property type="project" value="UniProtKB-KW"/>
</dbReference>
<name>B6BJW1_SULGG</name>
<dbReference type="GO" id="GO:0000160">
    <property type="term" value="P:phosphorelay signal transduction system"/>
    <property type="evidence" value="ECO:0007669"/>
    <property type="project" value="InterPro"/>
</dbReference>
<dbReference type="RefSeq" id="WP_008337298.1">
    <property type="nucleotide sequence ID" value="NZ_AFRZ01000001.1"/>
</dbReference>
<dbReference type="Pfam" id="PF00990">
    <property type="entry name" value="GGDEF"/>
    <property type="match status" value="1"/>
</dbReference>
<organism evidence="8 9">
    <name type="scientific">Sulfurimonas gotlandica (strain DSM 19862 / JCM 16533 / GD1)</name>
    <dbReference type="NCBI Taxonomy" id="929558"/>
    <lineage>
        <taxon>Bacteria</taxon>
        <taxon>Pseudomonadati</taxon>
        <taxon>Campylobacterota</taxon>
        <taxon>Epsilonproteobacteria</taxon>
        <taxon>Campylobacterales</taxon>
        <taxon>Sulfurimonadaceae</taxon>
        <taxon>Sulfurimonas</taxon>
    </lineage>
</organism>
<dbReference type="eggNOG" id="COG3706">
    <property type="taxonomic scope" value="Bacteria"/>
</dbReference>
<dbReference type="SMART" id="SM00448">
    <property type="entry name" value="REC"/>
    <property type="match status" value="1"/>
</dbReference>
<dbReference type="OrthoDB" id="8912111at2"/>
<evidence type="ECO:0000256" key="5">
    <source>
        <dbReference type="PROSITE-ProRule" id="PRU00169"/>
    </source>
</evidence>
<dbReference type="Gene3D" id="3.30.70.270">
    <property type="match status" value="1"/>
</dbReference>
<proteinExistence type="predicted"/>
<dbReference type="SUPFAM" id="SSF52172">
    <property type="entry name" value="CheY-like"/>
    <property type="match status" value="1"/>
</dbReference>
<dbReference type="SUPFAM" id="SSF55073">
    <property type="entry name" value="Nucleotide cyclase"/>
    <property type="match status" value="1"/>
</dbReference>
<evidence type="ECO:0000313" key="8">
    <source>
        <dbReference type="EMBL" id="EHP31362.1"/>
    </source>
</evidence>
<dbReference type="SMART" id="SM00267">
    <property type="entry name" value="GGDEF"/>
    <property type="match status" value="1"/>
</dbReference>
<comment type="caution">
    <text evidence="8">The sequence shown here is derived from an EMBL/GenBank/DDBJ whole genome shotgun (WGS) entry which is preliminary data.</text>
</comment>
<evidence type="ECO:0000259" key="6">
    <source>
        <dbReference type="PROSITE" id="PS50110"/>
    </source>
</evidence>
<evidence type="ECO:0000313" key="9">
    <source>
        <dbReference type="Proteomes" id="UP000006431"/>
    </source>
</evidence>
<dbReference type="InterPro" id="IPR000160">
    <property type="entry name" value="GGDEF_dom"/>
</dbReference>
<keyword evidence="2" id="KW-0145">Chemotaxis</keyword>
<dbReference type="STRING" id="929558.SMGD1_2840"/>
<dbReference type="InterPro" id="IPR050595">
    <property type="entry name" value="Bact_response_regulator"/>
</dbReference>
<comment type="cofactor">
    <cofactor evidence="1">
        <name>Mg(2+)</name>
        <dbReference type="ChEBI" id="CHEBI:18420"/>
    </cofactor>
</comment>
<keyword evidence="3 5" id="KW-0597">Phosphoprotein</keyword>
<feature type="modified residue" description="4-aspartylphosphate" evidence="5">
    <location>
        <position position="66"/>
    </location>
</feature>
<dbReference type="HOGENOM" id="CLU_000445_11_28_7"/>
<dbReference type="PATRIC" id="fig|929558.5.peg.2830"/>
<protein>
    <submittedName>
        <fullName evidence="8">Two-component response regulator, GGDEF family</fullName>
    </submittedName>
</protein>
<dbReference type="Proteomes" id="UP000006431">
    <property type="component" value="Unassembled WGS sequence"/>
</dbReference>
<gene>
    <name evidence="8" type="ORF">SMGD1_2840</name>
</gene>
<dbReference type="Gene3D" id="3.40.50.2300">
    <property type="match status" value="1"/>
</dbReference>
<reference evidence="8 9" key="1">
    <citation type="journal article" date="2012" name="Proc. Natl. Acad. Sci. U.S.A.">
        <title>Genome and physiology of a model Epsilonproteobacterium responsible for sulfide detoxification in marine oxygen depletion zones.</title>
        <authorList>
            <person name="Grote J."/>
            <person name="Schott T."/>
            <person name="Bruckner C.G."/>
            <person name="Glockner F.O."/>
            <person name="Jost G."/>
            <person name="Teeling H."/>
            <person name="Labrenz M."/>
            <person name="Jurgens K."/>
        </authorList>
    </citation>
    <scope>NUCLEOTIDE SEQUENCE [LARGE SCALE GENOMIC DNA]</scope>
    <source>
        <strain evidence="8 9">GD1</strain>
    </source>
</reference>